<organism evidence="3 4">
    <name type="scientific">Ramalina farinacea</name>
    <dbReference type="NCBI Taxonomy" id="258253"/>
    <lineage>
        <taxon>Eukaryota</taxon>
        <taxon>Fungi</taxon>
        <taxon>Dikarya</taxon>
        <taxon>Ascomycota</taxon>
        <taxon>Pezizomycotina</taxon>
        <taxon>Lecanoromycetes</taxon>
        <taxon>OSLEUM clade</taxon>
        <taxon>Lecanoromycetidae</taxon>
        <taxon>Lecanorales</taxon>
        <taxon>Lecanorineae</taxon>
        <taxon>Ramalinaceae</taxon>
        <taxon>Ramalina</taxon>
    </lineage>
</organism>
<gene>
    <name evidence="3" type="ORF">OHK93_008628</name>
</gene>
<keyword evidence="4" id="KW-1185">Reference proteome</keyword>
<reference evidence="3" key="1">
    <citation type="journal article" date="2023" name="Genome Biol. Evol.">
        <title>First Whole Genome Sequence and Flow Cytometry Genome Size Data for the Lichen-Forming Fungus Ramalina farinacea (Ascomycota).</title>
        <authorList>
            <person name="Llewellyn T."/>
            <person name="Mian S."/>
            <person name="Hill R."/>
            <person name="Leitch I.J."/>
            <person name="Gaya E."/>
        </authorList>
    </citation>
    <scope>NUCLEOTIDE SEQUENCE</scope>
    <source>
        <strain evidence="3">LIQ254RAFAR</strain>
    </source>
</reference>
<dbReference type="InterPro" id="IPR051707">
    <property type="entry name" value="PI-Interact_SigTrans_Reg"/>
</dbReference>
<evidence type="ECO:0000259" key="2">
    <source>
        <dbReference type="PROSITE" id="PS50003"/>
    </source>
</evidence>
<evidence type="ECO:0000313" key="4">
    <source>
        <dbReference type="Proteomes" id="UP001161017"/>
    </source>
</evidence>
<dbReference type="Gene3D" id="2.30.29.30">
    <property type="entry name" value="Pleckstrin-homology domain (PH domain)/Phosphotyrosine-binding domain (PTB)"/>
    <property type="match status" value="2"/>
</dbReference>
<sequence length="415" mass="46277">MTDLVSTSAPSQQTTESGMISQSSDAKLPPPPSLTVPQAIPGQRNGHLNLDTFSPVNQNGSFAFDRVIKSGEVQKRTRKTKQWKAFHLVLRPNLLSLYKNSTEERLLKQVSLSDLTAVAFLKDPKGRRQNLFGLYSPSRNWHLQAPSPAEARSWVELIKQEARIDADLQELRLGSPLAQDFTEADNDQIGSSSPEPLDIGTSPRHSTTRDGVKIPAFRRPSAPSLDYSGDELGPYSDLSDAPESHSLQPQGAFGSLMNRKHRQPIQHHSTPYAAPISQEQPRKSTARNASQASGLHLEKQDDEKVIWHGYLLLLKSKGGVRQWKRIWAVLRPKKLAFYKSDEEYSAILILSLSGIIDAVELDPISKSKKCCMQIIAEEKSYRFCAPSEDALAEWLGALKSQLSRRKEKENQPVRG</sequence>
<dbReference type="InterPro" id="IPR001849">
    <property type="entry name" value="PH_domain"/>
</dbReference>
<dbReference type="InterPro" id="IPR011993">
    <property type="entry name" value="PH-like_dom_sf"/>
</dbReference>
<feature type="region of interest" description="Disordered" evidence="1">
    <location>
        <begin position="183"/>
        <end position="252"/>
    </location>
</feature>
<dbReference type="CDD" id="cd13298">
    <property type="entry name" value="PH1_PH_fungal"/>
    <property type="match status" value="1"/>
</dbReference>
<dbReference type="PANTHER" id="PTHR14336">
    <property type="entry name" value="TANDEM PH DOMAIN CONTAINING PROTEIN"/>
    <property type="match status" value="1"/>
</dbReference>
<feature type="domain" description="PH" evidence="2">
    <location>
        <begin position="66"/>
        <end position="163"/>
    </location>
</feature>
<dbReference type="AlphaFoldDB" id="A0AA43QS31"/>
<dbReference type="CDD" id="cd13299">
    <property type="entry name" value="PH2_PH_fungal"/>
    <property type="match status" value="1"/>
</dbReference>
<dbReference type="Pfam" id="PF00169">
    <property type="entry name" value="PH"/>
    <property type="match status" value="2"/>
</dbReference>
<dbReference type="PANTHER" id="PTHR14336:SF8">
    <property type="entry name" value="PROTEIN OPY1"/>
    <property type="match status" value="1"/>
</dbReference>
<accession>A0AA43QS31</accession>
<dbReference type="EMBL" id="JAPUFD010000009">
    <property type="protein sequence ID" value="MDI1489350.1"/>
    <property type="molecule type" value="Genomic_DNA"/>
</dbReference>
<feature type="domain" description="PH" evidence="2">
    <location>
        <begin position="304"/>
        <end position="403"/>
    </location>
</feature>
<dbReference type="SMART" id="SM00233">
    <property type="entry name" value="PH"/>
    <property type="match status" value="2"/>
</dbReference>
<feature type="region of interest" description="Disordered" evidence="1">
    <location>
        <begin position="276"/>
        <end position="296"/>
    </location>
</feature>
<protein>
    <recommendedName>
        <fullName evidence="2">PH domain-containing protein</fullName>
    </recommendedName>
</protein>
<evidence type="ECO:0000313" key="3">
    <source>
        <dbReference type="EMBL" id="MDI1489350.1"/>
    </source>
</evidence>
<dbReference type="SUPFAM" id="SSF50729">
    <property type="entry name" value="PH domain-like"/>
    <property type="match status" value="2"/>
</dbReference>
<feature type="compositionally biased region" description="Polar residues" evidence="1">
    <location>
        <begin position="1"/>
        <end position="25"/>
    </location>
</feature>
<dbReference type="Proteomes" id="UP001161017">
    <property type="component" value="Unassembled WGS sequence"/>
</dbReference>
<comment type="caution">
    <text evidence="3">The sequence shown here is derived from an EMBL/GenBank/DDBJ whole genome shotgun (WGS) entry which is preliminary data.</text>
</comment>
<name>A0AA43QS31_9LECA</name>
<dbReference type="PROSITE" id="PS50003">
    <property type="entry name" value="PH_DOMAIN"/>
    <property type="match status" value="2"/>
</dbReference>
<proteinExistence type="predicted"/>
<feature type="region of interest" description="Disordered" evidence="1">
    <location>
        <begin position="1"/>
        <end position="47"/>
    </location>
</feature>
<evidence type="ECO:0000256" key="1">
    <source>
        <dbReference type="SAM" id="MobiDB-lite"/>
    </source>
</evidence>